<dbReference type="PANTHER" id="PTHR31118">
    <property type="entry name" value="CYCLASE-LIKE PROTEIN 2"/>
    <property type="match status" value="1"/>
</dbReference>
<dbReference type="EMBL" id="PCRK01000026">
    <property type="protein sequence ID" value="PIP19698.1"/>
    <property type="molecule type" value="Genomic_DNA"/>
</dbReference>
<proteinExistence type="predicted"/>
<dbReference type="GO" id="GO:0019441">
    <property type="term" value="P:L-tryptophan catabolic process to kynurenine"/>
    <property type="evidence" value="ECO:0007669"/>
    <property type="project" value="InterPro"/>
</dbReference>
<dbReference type="InterPro" id="IPR037175">
    <property type="entry name" value="KFase_sf"/>
</dbReference>
<dbReference type="GO" id="GO:0004061">
    <property type="term" value="F:arylformamidase activity"/>
    <property type="evidence" value="ECO:0007669"/>
    <property type="project" value="InterPro"/>
</dbReference>
<comment type="caution">
    <text evidence="1">The sequence shown here is derived from an EMBL/GenBank/DDBJ whole genome shotgun (WGS) entry which is preliminary data.</text>
</comment>
<sequence length="267" mass="30518">MRIIDLSLPIDEKAFEVHKVDIERVTHKAGIDKFNRIIMGKTLSGKLSYLLGKRILRPCDVPDGEFLSLEIVHSPVHVGTHLDYSFHYGSKSEGRAAKTADEIPLEYCYQYGVRLDLRHKKPAEAITAADMEAALKRINYNLKPLDIVLLWTGADKFYGRPEYFTDYPGVDTSAIDYLLDCGIKVFGTDTMGIDRPYKFMLKEFLDSKDPRKFYPAHFYGRKREFIHIERLGRLENLPAAAGFKIICFPVRIRQTGAAWSRVVALLD</sequence>
<organism evidence="1 2">
    <name type="scientific">Candidatus Sherwoodlollariibacterium unditelluris</name>
    <dbReference type="NCBI Taxonomy" id="1974757"/>
    <lineage>
        <taxon>Bacteria</taxon>
        <taxon>Pseudomonadati</taxon>
        <taxon>Candidatus Omnitrophota</taxon>
        <taxon>Candidatus Sherwoodlollariibacterium</taxon>
    </lineage>
</organism>
<dbReference type="Proteomes" id="UP000231292">
    <property type="component" value="Unassembled WGS sequence"/>
</dbReference>
<gene>
    <name evidence="1" type="ORF">COX41_01505</name>
</gene>
<dbReference type="Gene3D" id="3.50.30.50">
    <property type="entry name" value="Putative cyclase"/>
    <property type="match status" value="1"/>
</dbReference>
<protein>
    <submittedName>
        <fullName evidence="1">Cyclase</fullName>
    </submittedName>
</protein>
<dbReference type="AlphaFoldDB" id="A0A2G9YKD2"/>
<name>A0A2G9YKD2_9BACT</name>
<evidence type="ECO:0000313" key="1">
    <source>
        <dbReference type="EMBL" id="PIP19698.1"/>
    </source>
</evidence>
<evidence type="ECO:0000313" key="2">
    <source>
        <dbReference type="Proteomes" id="UP000231292"/>
    </source>
</evidence>
<dbReference type="PANTHER" id="PTHR31118:SF12">
    <property type="entry name" value="CYCLASE-LIKE PROTEIN 2"/>
    <property type="match status" value="1"/>
</dbReference>
<dbReference type="SUPFAM" id="SSF102198">
    <property type="entry name" value="Putative cyclase"/>
    <property type="match status" value="1"/>
</dbReference>
<dbReference type="InterPro" id="IPR007325">
    <property type="entry name" value="KFase/CYL"/>
</dbReference>
<accession>A0A2G9YKD2</accession>
<dbReference type="Pfam" id="PF04199">
    <property type="entry name" value="Cyclase"/>
    <property type="match status" value="1"/>
</dbReference>
<reference evidence="1 2" key="1">
    <citation type="submission" date="2017-09" db="EMBL/GenBank/DDBJ databases">
        <title>Depth-based differentiation of microbial function through sediment-hosted aquifers and enrichment of novel symbionts in the deep terrestrial subsurface.</title>
        <authorList>
            <person name="Probst A.J."/>
            <person name="Ladd B."/>
            <person name="Jarett J.K."/>
            <person name="Geller-Mcgrath D.E."/>
            <person name="Sieber C.M."/>
            <person name="Emerson J.B."/>
            <person name="Anantharaman K."/>
            <person name="Thomas B.C."/>
            <person name="Malmstrom R."/>
            <person name="Stieglmeier M."/>
            <person name="Klingl A."/>
            <person name="Woyke T."/>
            <person name="Ryan C.M."/>
            <person name="Banfield J.F."/>
        </authorList>
    </citation>
    <scope>NUCLEOTIDE SEQUENCE [LARGE SCALE GENOMIC DNA]</scope>
    <source>
        <strain evidence="1">CG23_combo_of_CG06-09_8_20_14_all_41_10</strain>
    </source>
</reference>